<dbReference type="Gene3D" id="3.40.630.30">
    <property type="match status" value="1"/>
</dbReference>
<dbReference type="PROSITE" id="PS51186">
    <property type="entry name" value="GNAT"/>
    <property type="match status" value="1"/>
</dbReference>
<name>A0A8J3JM89_9ACTN</name>
<dbReference type="GO" id="GO:0008999">
    <property type="term" value="F:protein-N-terminal-alanine acetyltransferase activity"/>
    <property type="evidence" value="ECO:0007669"/>
    <property type="project" value="TreeGrafter"/>
</dbReference>
<reference evidence="2 3" key="1">
    <citation type="submission" date="2021-01" db="EMBL/GenBank/DDBJ databases">
        <title>Whole genome shotgun sequence of Catellatospora bangladeshensis NBRC 107357.</title>
        <authorList>
            <person name="Komaki H."/>
            <person name="Tamura T."/>
        </authorList>
    </citation>
    <scope>NUCLEOTIDE SEQUENCE [LARGE SCALE GENOMIC DNA]</scope>
    <source>
        <strain evidence="2 3">NBRC 107357</strain>
    </source>
</reference>
<dbReference type="InterPro" id="IPR051908">
    <property type="entry name" value="Ribosomal_N-acetyltransferase"/>
</dbReference>
<dbReference type="AlphaFoldDB" id="A0A8J3JM89"/>
<dbReference type="InterPro" id="IPR016181">
    <property type="entry name" value="Acyl_CoA_acyltransferase"/>
</dbReference>
<dbReference type="InterPro" id="IPR000182">
    <property type="entry name" value="GNAT_dom"/>
</dbReference>
<evidence type="ECO:0000313" key="2">
    <source>
        <dbReference type="EMBL" id="GIF85079.1"/>
    </source>
</evidence>
<evidence type="ECO:0000313" key="3">
    <source>
        <dbReference type="Proteomes" id="UP000601223"/>
    </source>
</evidence>
<dbReference type="GO" id="GO:0005737">
    <property type="term" value="C:cytoplasm"/>
    <property type="evidence" value="ECO:0007669"/>
    <property type="project" value="TreeGrafter"/>
</dbReference>
<protein>
    <submittedName>
        <fullName evidence="2">Acetyltransferase</fullName>
    </submittedName>
</protein>
<dbReference type="SUPFAM" id="SSF55729">
    <property type="entry name" value="Acyl-CoA N-acyltransferases (Nat)"/>
    <property type="match status" value="1"/>
</dbReference>
<dbReference type="Pfam" id="PF13302">
    <property type="entry name" value="Acetyltransf_3"/>
    <property type="match status" value="1"/>
</dbReference>
<dbReference type="PANTHER" id="PTHR43441">
    <property type="entry name" value="RIBOSOMAL-PROTEIN-SERINE ACETYLTRANSFERASE"/>
    <property type="match status" value="1"/>
</dbReference>
<evidence type="ECO:0000259" key="1">
    <source>
        <dbReference type="PROSITE" id="PS51186"/>
    </source>
</evidence>
<dbReference type="RefSeq" id="WP_203754315.1">
    <property type="nucleotide sequence ID" value="NZ_BONF01000043.1"/>
</dbReference>
<feature type="domain" description="N-acetyltransferase" evidence="1">
    <location>
        <begin position="30"/>
        <end position="197"/>
    </location>
</feature>
<gene>
    <name evidence="2" type="ORF">Cba03nite_64280</name>
</gene>
<dbReference type="Proteomes" id="UP000601223">
    <property type="component" value="Unassembled WGS sequence"/>
</dbReference>
<dbReference type="GO" id="GO:1990189">
    <property type="term" value="F:protein N-terminal-serine acetyltransferase activity"/>
    <property type="evidence" value="ECO:0007669"/>
    <property type="project" value="TreeGrafter"/>
</dbReference>
<accession>A0A8J3JM89</accession>
<sequence length="199" mass="21999">MSGNPIPGNAGLGNLAVRRFPTLTVQTPRLDVRPLTAADADPVTEIFADKQTQRWLPFPKEFGQIDGRSWCTEMAGERRDSGMGDHYGIVRREDQRLVGCLWTKRTDWVGRVTEISYAVSPDVRGLGIAPEAVDVLTLALVLEHGFQRIELRVAPGNTASRRVAEKAGFTYEGLLRNAGYVHSGRVDLEVWSIVAADLR</sequence>
<dbReference type="PANTHER" id="PTHR43441:SF10">
    <property type="entry name" value="ACETYLTRANSFERASE"/>
    <property type="match status" value="1"/>
</dbReference>
<dbReference type="EMBL" id="BONF01000043">
    <property type="protein sequence ID" value="GIF85079.1"/>
    <property type="molecule type" value="Genomic_DNA"/>
</dbReference>
<dbReference type="CDD" id="cd04301">
    <property type="entry name" value="NAT_SF"/>
    <property type="match status" value="1"/>
</dbReference>
<proteinExistence type="predicted"/>
<keyword evidence="3" id="KW-1185">Reference proteome</keyword>
<comment type="caution">
    <text evidence="2">The sequence shown here is derived from an EMBL/GenBank/DDBJ whole genome shotgun (WGS) entry which is preliminary data.</text>
</comment>
<organism evidence="2 3">
    <name type="scientific">Catellatospora bangladeshensis</name>
    <dbReference type="NCBI Taxonomy" id="310355"/>
    <lineage>
        <taxon>Bacteria</taxon>
        <taxon>Bacillati</taxon>
        <taxon>Actinomycetota</taxon>
        <taxon>Actinomycetes</taxon>
        <taxon>Micromonosporales</taxon>
        <taxon>Micromonosporaceae</taxon>
        <taxon>Catellatospora</taxon>
    </lineage>
</organism>